<dbReference type="SUPFAM" id="SSF52833">
    <property type="entry name" value="Thioredoxin-like"/>
    <property type="match status" value="1"/>
</dbReference>
<organism evidence="2 3">
    <name type="scientific">Halocaridina rubra</name>
    <name type="common">Hawaiian red shrimp</name>
    <dbReference type="NCBI Taxonomy" id="373956"/>
    <lineage>
        <taxon>Eukaryota</taxon>
        <taxon>Metazoa</taxon>
        <taxon>Ecdysozoa</taxon>
        <taxon>Arthropoda</taxon>
        <taxon>Crustacea</taxon>
        <taxon>Multicrustacea</taxon>
        <taxon>Malacostraca</taxon>
        <taxon>Eumalacostraca</taxon>
        <taxon>Eucarida</taxon>
        <taxon>Decapoda</taxon>
        <taxon>Pleocyemata</taxon>
        <taxon>Caridea</taxon>
        <taxon>Atyoidea</taxon>
        <taxon>Atyidae</taxon>
        <taxon>Halocaridina</taxon>
    </lineage>
</organism>
<feature type="domain" description="GST N-terminal" evidence="1">
    <location>
        <begin position="2"/>
        <end position="87"/>
    </location>
</feature>
<dbReference type="InterPro" id="IPR004045">
    <property type="entry name" value="Glutathione_S-Trfase_N"/>
</dbReference>
<dbReference type="CDD" id="cd03039">
    <property type="entry name" value="GST_N_Sigma_like"/>
    <property type="match status" value="1"/>
</dbReference>
<proteinExistence type="predicted"/>
<accession>A0AAN9AA77</accession>
<dbReference type="PROSITE" id="PS50404">
    <property type="entry name" value="GST_NTER"/>
    <property type="match status" value="1"/>
</dbReference>
<dbReference type="GO" id="GO:0006749">
    <property type="term" value="P:glutathione metabolic process"/>
    <property type="evidence" value="ECO:0007669"/>
    <property type="project" value="TreeGrafter"/>
</dbReference>
<dbReference type="AlphaFoldDB" id="A0AAN9AA77"/>
<dbReference type="InterPro" id="IPR036249">
    <property type="entry name" value="Thioredoxin-like_sf"/>
</dbReference>
<feature type="non-terminal residue" evidence="2">
    <location>
        <position position="114"/>
    </location>
</feature>
<evidence type="ECO:0000259" key="1">
    <source>
        <dbReference type="PROSITE" id="PS50404"/>
    </source>
</evidence>
<dbReference type="PANTHER" id="PTHR11571:SF150">
    <property type="entry name" value="GLUTATHIONE S-TRANSFERASE"/>
    <property type="match status" value="1"/>
</dbReference>
<sequence>MPDYKLIYSNAKGTAELIWWVFTLGGITFTDERITMEEGPREKIRLTCFTSAEIPHGKVQVLMVDEEPLVQSLAIARFAAKEAGVVPEDNLEAAMCDALVETVNERMKELYDYV</sequence>
<protein>
    <recommendedName>
        <fullName evidence="1">GST N-terminal domain-containing protein</fullName>
    </recommendedName>
</protein>
<gene>
    <name evidence="2" type="ORF">SK128_024239</name>
</gene>
<dbReference type="InterPro" id="IPR050213">
    <property type="entry name" value="GST_superfamily"/>
</dbReference>
<dbReference type="GO" id="GO:0004364">
    <property type="term" value="F:glutathione transferase activity"/>
    <property type="evidence" value="ECO:0007669"/>
    <property type="project" value="TreeGrafter"/>
</dbReference>
<comment type="caution">
    <text evidence="2">The sequence shown here is derived from an EMBL/GenBank/DDBJ whole genome shotgun (WGS) entry which is preliminary data.</text>
</comment>
<evidence type="ECO:0000313" key="3">
    <source>
        <dbReference type="Proteomes" id="UP001381693"/>
    </source>
</evidence>
<dbReference type="EMBL" id="JAXCGZ010005953">
    <property type="protein sequence ID" value="KAK7080393.1"/>
    <property type="molecule type" value="Genomic_DNA"/>
</dbReference>
<name>A0AAN9AA77_HALRR</name>
<dbReference type="Gene3D" id="1.20.1050.130">
    <property type="match status" value="1"/>
</dbReference>
<reference evidence="2 3" key="1">
    <citation type="submission" date="2023-11" db="EMBL/GenBank/DDBJ databases">
        <title>Halocaridina rubra genome assembly.</title>
        <authorList>
            <person name="Smith C."/>
        </authorList>
    </citation>
    <scope>NUCLEOTIDE SEQUENCE [LARGE SCALE GENOMIC DNA]</scope>
    <source>
        <strain evidence="2">EP-1</strain>
        <tissue evidence="2">Whole</tissue>
    </source>
</reference>
<keyword evidence="3" id="KW-1185">Reference proteome</keyword>
<dbReference type="Proteomes" id="UP001381693">
    <property type="component" value="Unassembled WGS sequence"/>
</dbReference>
<dbReference type="PANTHER" id="PTHR11571">
    <property type="entry name" value="GLUTATHIONE S-TRANSFERASE"/>
    <property type="match status" value="1"/>
</dbReference>
<evidence type="ECO:0000313" key="2">
    <source>
        <dbReference type="EMBL" id="KAK7080393.1"/>
    </source>
</evidence>